<sequence>MNTIELDIADLKRAASFQLHRTALLLVSRLHADTAEDAPSLMRKWLIRRRLRTIIRELLRRRRLDEVMAMARSTAADVLEQSHIADVSQQYLRLIERLGPDQ</sequence>
<dbReference type="Proteomes" id="UP000246569">
    <property type="component" value="Unassembled WGS sequence"/>
</dbReference>
<protein>
    <submittedName>
        <fullName evidence="1">Uncharacterized protein</fullName>
    </submittedName>
</protein>
<dbReference type="EMBL" id="QGTJ01000001">
    <property type="protein sequence ID" value="PWV65773.1"/>
    <property type="molecule type" value="Genomic_DNA"/>
</dbReference>
<evidence type="ECO:0000313" key="1">
    <source>
        <dbReference type="EMBL" id="PWV65773.1"/>
    </source>
</evidence>
<organism evidence="1 2">
    <name type="scientific">Plasticicumulans acidivorans</name>
    <dbReference type="NCBI Taxonomy" id="886464"/>
    <lineage>
        <taxon>Bacteria</taxon>
        <taxon>Pseudomonadati</taxon>
        <taxon>Pseudomonadota</taxon>
        <taxon>Gammaproteobacteria</taxon>
        <taxon>Candidatus Competibacteraceae</taxon>
        <taxon>Plasticicumulans</taxon>
    </lineage>
</organism>
<dbReference type="RefSeq" id="WP_110016767.1">
    <property type="nucleotide sequence ID" value="NZ_QGTJ01000001.1"/>
</dbReference>
<reference evidence="1 2" key="1">
    <citation type="submission" date="2018-05" db="EMBL/GenBank/DDBJ databases">
        <title>Genomic Encyclopedia of Type Strains, Phase IV (KMG-IV): sequencing the most valuable type-strain genomes for metagenomic binning, comparative biology and taxonomic classification.</title>
        <authorList>
            <person name="Goeker M."/>
        </authorList>
    </citation>
    <scope>NUCLEOTIDE SEQUENCE [LARGE SCALE GENOMIC DNA]</scope>
    <source>
        <strain evidence="1 2">DSM 23606</strain>
    </source>
</reference>
<proteinExistence type="predicted"/>
<name>A0A317N0I2_9GAMM</name>
<evidence type="ECO:0000313" key="2">
    <source>
        <dbReference type="Proteomes" id="UP000246569"/>
    </source>
</evidence>
<gene>
    <name evidence="1" type="ORF">C7443_101258</name>
</gene>
<comment type="caution">
    <text evidence="1">The sequence shown here is derived from an EMBL/GenBank/DDBJ whole genome shotgun (WGS) entry which is preliminary data.</text>
</comment>
<dbReference type="AlphaFoldDB" id="A0A317N0I2"/>
<accession>A0A317N0I2</accession>
<keyword evidence="2" id="KW-1185">Reference proteome</keyword>